<feature type="transmembrane region" description="Helical" evidence="2">
    <location>
        <begin position="20"/>
        <end position="44"/>
    </location>
</feature>
<keyword evidence="2" id="KW-0812">Transmembrane</keyword>
<evidence type="ECO:0000256" key="2">
    <source>
        <dbReference type="SAM" id="Phobius"/>
    </source>
</evidence>
<reference evidence="4" key="1">
    <citation type="journal article" date="2019" name="Int. J. Syst. Evol. Microbiol.">
        <title>The Global Catalogue of Microorganisms (GCM) 10K type strain sequencing project: providing services to taxonomists for standard genome sequencing and annotation.</title>
        <authorList>
            <consortium name="The Broad Institute Genomics Platform"/>
            <consortium name="The Broad Institute Genome Sequencing Center for Infectious Disease"/>
            <person name="Wu L."/>
            <person name="Ma J."/>
        </authorList>
    </citation>
    <scope>NUCLEOTIDE SEQUENCE [LARGE SCALE GENOMIC DNA]</scope>
    <source>
        <strain evidence="4">CGMCC 4.1467</strain>
    </source>
</reference>
<dbReference type="Proteomes" id="UP001596472">
    <property type="component" value="Unassembled WGS sequence"/>
</dbReference>
<dbReference type="RefSeq" id="WP_379711302.1">
    <property type="nucleotide sequence ID" value="NZ_JBHTBS010000003.1"/>
</dbReference>
<keyword evidence="2" id="KW-1133">Transmembrane helix</keyword>
<keyword evidence="4" id="KW-1185">Reference proteome</keyword>
<name>A0ABW2L7Y9_9BACT</name>
<dbReference type="EMBL" id="JBHTBS010000003">
    <property type="protein sequence ID" value="MFC7337206.1"/>
    <property type="molecule type" value="Genomic_DNA"/>
</dbReference>
<keyword evidence="2" id="KW-0472">Membrane</keyword>
<evidence type="ECO:0000313" key="4">
    <source>
        <dbReference type="Proteomes" id="UP001596472"/>
    </source>
</evidence>
<organism evidence="3 4">
    <name type="scientific">Haloferula chungangensis</name>
    <dbReference type="NCBI Taxonomy" id="1048331"/>
    <lineage>
        <taxon>Bacteria</taxon>
        <taxon>Pseudomonadati</taxon>
        <taxon>Verrucomicrobiota</taxon>
        <taxon>Verrucomicrobiia</taxon>
        <taxon>Verrucomicrobiales</taxon>
        <taxon>Verrucomicrobiaceae</taxon>
        <taxon>Haloferula</taxon>
    </lineage>
</organism>
<protein>
    <submittedName>
        <fullName evidence="3">Uncharacterized protein</fullName>
    </submittedName>
</protein>
<sequence>MAHFSQAFESNSKLTKSKLALLMISHVWIKGAAFCLLLIGSFLLGMRYQSHITEDNLGSNSKEVTRKSSSNPASRASTKDETRDSGNVDQARSDGSGLRFSEMTEQGQRTNLLQRLSSLKADLAASDQPDRIITEFLSDHASMNGLQKMAMEGMLENKLAEIDPDDPDPFHWLATIYSSIQPGLGAGTPYGETHEELFLGVLYSRAKQQGIDMIAGIEKIPDTESGTMFKMKFIPEMIVLGQDSYAELVDGMPLETRTEIQQGVMETSARHQIYREEALGLYLSEEGRSGNHEKLVSKWFQDPAWFWDRSNEIAERIAESPQGPRRDTVLKELIPILSHSDPEGAYGWTELVADPLLRSQLQADLPEEKP</sequence>
<feature type="compositionally biased region" description="Polar residues" evidence="1">
    <location>
        <begin position="58"/>
        <end position="76"/>
    </location>
</feature>
<gene>
    <name evidence="3" type="ORF">ACFQY0_08455</name>
</gene>
<comment type="caution">
    <text evidence="3">The sequence shown here is derived from an EMBL/GenBank/DDBJ whole genome shotgun (WGS) entry which is preliminary data.</text>
</comment>
<accession>A0ABW2L7Y9</accession>
<evidence type="ECO:0000313" key="3">
    <source>
        <dbReference type="EMBL" id="MFC7337206.1"/>
    </source>
</evidence>
<feature type="region of interest" description="Disordered" evidence="1">
    <location>
        <begin position="58"/>
        <end position="104"/>
    </location>
</feature>
<feature type="compositionally biased region" description="Basic and acidic residues" evidence="1">
    <location>
        <begin position="77"/>
        <end position="86"/>
    </location>
</feature>
<evidence type="ECO:0000256" key="1">
    <source>
        <dbReference type="SAM" id="MobiDB-lite"/>
    </source>
</evidence>
<proteinExistence type="predicted"/>